<keyword evidence="5 6" id="KW-0472">Membrane</keyword>
<protein>
    <recommendedName>
        <fullName evidence="6">GDT1 family protein</fullName>
    </recommendedName>
</protein>
<evidence type="ECO:0000313" key="8">
    <source>
        <dbReference type="Proteomes" id="UP000269154"/>
    </source>
</evidence>
<proteinExistence type="inferred from homology"/>
<evidence type="ECO:0000256" key="6">
    <source>
        <dbReference type="RuleBase" id="RU365102"/>
    </source>
</evidence>
<evidence type="ECO:0000256" key="5">
    <source>
        <dbReference type="ARBA" id="ARBA00023136"/>
    </source>
</evidence>
<dbReference type="PANTHER" id="PTHR12608:SF1">
    <property type="entry name" value="TRANSMEMBRANE PROTEIN 165"/>
    <property type="match status" value="1"/>
</dbReference>
<feature type="transmembrane region" description="Helical" evidence="6">
    <location>
        <begin position="59"/>
        <end position="84"/>
    </location>
</feature>
<dbReference type="GO" id="GO:0016020">
    <property type="term" value="C:membrane"/>
    <property type="evidence" value="ECO:0007669"/>
    <property type="project" value="UniProtKB-SubCell"/>
</dbReference>
<accession>A0A3N6Q2H6</accession>
<dbReference type="InterPro" id="IPR001727">
    <property type="entry name" value="GDT1-like"/>
</dbReference>
<dbReference type="AlphaFoldDB" id="A0A3N6Q2H6"/>
<evidence type="ECO:0000256" key="2">
    <source>
        <dbReference type="ARBA" id="ARBA00009190"/>
    </source>
</evidence>
<dbReference type="PANTHER" id="PTHR12608">
    <property type="entry name" value="TRANSMEMBRANE PROTEIN HTP-1 RELATED"/>
    <property type="match status" value="1"/>
</dbReference>
<feature type="transmembrane region" description="Helical" evidence="6">
    <location>
        <begin position="96"/>
        <end position="113"/>
    </location>
</feature>
<dbReference type="EMBL" id="RCBY01000008">
    <property type="protein sequence ID" value="RQH55375.1"/>
    <property type="molecule type" value="Genomic_DNA"/>
</dbReference>
<comment type="caution">
    <text evidence="6">Lacks conserved residue(s) required for the propagation of feature annotation.</text>
</comment>
<keyword evidence="8" id="KW-1185">Reference proteome</keyword>
<sequence>MGELLPPKNSQSEQQETKVEKTGAWKVFASTFVTIFLAEIGDKTQLTTLLMTAESQSPWIVFLGASSALVTTSLLGVLLGKWLASRLSPKTIERSAGMILLLISLTLIVEAFYKNFS</sequence>
<evidence type="ECO:0000256" key="1">
    <source>
        <dbReference type="ARBA" id="ARBA00004141"/>
    </source>
</evidence>
<evidence type="ECO:0000313" key="7">
    <source>
        <dbReference type="EMBL" id="RQH55375.1"/>
    </source>
</evidence>
<dbReference type="GO" id="GO:0046873">
    <property type="term" value="F:metal ion transmembrane transporter activity"/>
    <property type="evidence" value="ECO:0007669"/>
    <property type="project" value="InterPro"/>
</dbReference>
<evidence type="ECO:0000256" key="4">
    <source>
        <dbReference type="ARBA" id="ARBA00022989"/>
    </source>
</evidence>
<comment type="subcellular location">
    <subcellularLocation>
        <location evidence="1 6">Membrane</location>
        <topology evidence="1 6">Multi-pass membrane protein</topology>
    </subcellularLocation>
</comment>
<name>A0A3N6Q2H6_9CYAN</name>
<keyword evidence="3 6" id="KW-0812">Transmembrane</keyword>
<comment type="similarity">
    <text evidence="2 6">Belongs to the GDT1 family.</text>
</comment>
<reference evidence="7 8" key="1">
    <citation type="journal article" date="2018" name="ACS Chem. Biol.">
        <title>Ketoreductase domain dysfunction expands chemodiversity: malyngamide biosynthesis in the cyanobacterium Okeania hirsuta.</title>
        <authorList>
            <person name="Moss N.A."/>
            <person name="Leao T."/>
            <person name="Rankin M."/>
            <person name="McCullough T.M."/>
            <person name="Qu P."/>
            <person name="Korobeynikov A."/>
            <person name="Smith J.L."/>
            <person name="Gerwick L."/>
            <person name="Gerwick W.H."/>
        </authorList>
    </citation>
    <scope>NUCLEOTIDE SEQUENCE [LARGE SCALE GENOMIC DNA]</scope>
    <source>
        <strain evidence="7 8">PAB10Feb10-1</strain>
    </source>
</reference>
<gene>
    <name evidence="7" type="ORF">D5R40_02625</name>
</gene>
<keyword evidence="4 6" id="KW-1133">Transmembrane helix</keyword>
<dbReference type="Pfam" id="PF01169">
    <property type="entry name" value="GDT1"/>
    <property type="match status" value="1"/>
</dbReference>
<comment type="caution">
    <text evidence="7">The sequence shown here is derived from an EMBL/GenBank/DDBJ whole genome shotgun (WGS) entry which is preliminary data.</text>
</comment>
<organism evidence="7 8">
    <name type="scientific">Okeania hirsuta</name>
    <dbReference type="NCBI Taxonomy" id="1458930"/>
    <lineage>
        <taxon>Bacteria</taxon>
        <taxon>Bacillati</taxon>
        <taxon>Cyanobacteriota</taxon>
        <taxon>Cyanophyceae</taxon>
        <taxon>Oscillatoriophycideae</taxon>
        <taxon>Oscillatoriales</taxon>
        <taxon>Microcoleaceae</taxon>
        <taxon>Okeania</taxon>
    </lineage>
</organism>
<evidence type="ECO:0000256" key="3">
    <source>
        <dbReference type="ARBA" id="ARBA00022692"/>
    </source>
</evidence>
<dbReference type="OrthoDB" id="9801356at2"/>
<dbReference type="Proteomes" id="UP000269154">
    <property type="component" value="Unassembled WGS sequence"/>
</dbReference>